<dbReference type="InterPro" id="IPR038721">
    <property type="entry name" value="IS701-like_DDE_dom"/>
</dbReference>
<dbReference type="InterPro" id="IPR012337">
    <property type="entry name" value="RNaseH-like_sf"/>
</dbReference>
<feature type="domain" description="Transposase IS701-like DDE" evidence="1">
    <location>
        <begin position="81"/>
        <end position="184"/>
    </location>
</feature>
<reference evidence="2" key="1">
    <citation type="journal article" date="2011" name="Environ. Microbiol.">
        <title>Genomic insights into the metabolic potential of the polycyclic aromatic hydrocarbon degrading sulfate-reducing Deltaproteobacterium N47.</title>
        <authorList>
            <person name="Bergmann F."/>
            <person name="Selesi D."/>
            <person name="Weinmaier T."/>
            <person name="Tischler P."/>
            <person name="Rattei T."/>
            <person name="Meckenstock R.U."/>
        </authorList>
    </citation>
    <scope>NUCLEOTIDE SEQUENCE</scope>
</reference>
<protein>
    <recommendedName>
        <fullName evidence="1">Transposase IS701-like DDE domain-containing protein</fullName>
    </recommendedName>
</protein>
<proteinExistence type="predicted"/>
<dbReference type="AlphaFoldDB" id="E1YCN0"/>
<evidence type="ECO:0000313" key="2">
    <source>
        <dbReference type="EMBL" id="CBX28324.1"/>
    </source>
</evidence>
<evidence type="ECO:0000259" key="1">
    <source>
        <dbReference type="Pfam" id="PF13546"/>
    </source>
</evidence>
<gene>
    <name evidence="2" type="ORF">N47_G36480</name>
</gene>
<accession>E1YCN0</accession>
<dbReference type="EMBL" id="FR695868">
    <property type="protein sequence ID" value="CBX28324.1"/>
    <property type="molecule type" value="Genomic_DNA"/>
</dbReference>
<sequence length="227" mass="26652">MKNNITFSLSLQQEIHKHKHSMDSEINKAVKELNIKSILHRSNIMKQKGCSTANIIYLLVLLPFLKQYLSYLWSAKACKNQIDAQKDTYYRFLNHECFNWRNLVYLLALKVINNTADVPLKQKVLIADDTLTPKTGKKMEMVSYHFDHTRKQSMLGYQCLQLGYHNGINFFPVDVAFKTSKNRPNTVVRDIDKRTNGWQRRKEAFNKKTDTLVEISKFRLGFCIRMQ</sequence>
<dbReference type="SUPFAM" id="SSF53098">
    <property type="entry name" value="Ribonuclease H-like"/>
    <property type="match status" value="1"/>
</dbReference>
<organism evidence="2">
    <name type="scientific">uncultured Desulfobacterium sp</name>
    <dbReference type="NCBI Taxonomy" id="201089"/>
    <lineage>
        <taxon>Bacteria</taxon>
        <taxon>Pseudomonadati</taxon>
        <taxon>Thermodesulfobacteriota</taxon>
        <taxon>Desulfobacteria</taxon>
        <taxon>Desulfobacterales</taxon>
        <taxon>Desulfobacteriaceae</taxon>
        <taxon>Desulfobacterium</taxon>
        <taxon>environmental samples</taxon>
    </lineage>
</organism>
<name>E1YCN0_9BACT</name>
<dbReference type="Pfam" id="PF13546">
    <property type="entry name" value="DDE_5"/>
    <property type="match status" value="1"/>
</dbReference>